<sequence length="337" mass="34879">MSTTANTQCGRFTAALTFAVTAAACGTAAPAAADPTGCENPTPAMAEFCTGIEDLKGLGTTTTPATTTAPSSGSGGGGGLGEFVSDHAIWIVLIVGGLIVWAVIAGLRSETADKEKEVAGADAAALARGRAIAADHHAVQVQAARELAAEQMPDPSVYDPDGIGLAPPPMPEPVLPPAPPMSDEDLQRYATFGAYVPWETGTAFAQAITRSGDDAPIRSAWLQACQLAGLGETDPETGTFTPAATVAWIAAVGDGDVEISVDTRDYSIGDQQLNRVRPHLERTARVESASPFQRDAARDWFTTRLSMNTAPTAVGQAQPAKELTAAPIDYNDDGDWV</sequence>
<name>A0AB33T278_9MYCO</name>
<keyword evidence="3" id="KW-0732">Signal</keyword>
<dbReference type="Proteomes" id="UP000038487">
    <property type="component" value="Unassembled WGS sequence"/>
</dbReference>
<dbReference type="RefSeq" id="WP_052537989.1">
    <property type="nucleotide sequence ID" value="NZ_CSUW01000001.1"/>
</dbReference>
<feature type="transmembrane region" description="Helical" evidence="2">
    <location>
        <begin position="88"/>
        <end position="107"/>
    </location>
</feature>
<evidence type="ECO:0000313" key="4">
    <source>
        <dbReference type="EMBL" id="CPT03870.1"/>
    </source>
</evidence>
<dbReference type="EMBL" id="CSUW01000001">
    <property type="protein sequence ID" value="CPT03870.1"/>
    <property type="molecule type" value="Genomic_DNA"/>
</dbReference>
<feature type="region of interest" description="Disordered" evidence="1">
    <location>
        <begin position="311"/>
        <end position="337"/>
    </location>
</feature>
<keyword evidence="2" id="KW-1133">Transmembrane helix</keyword>
<keyword evidence="2" id="KW-0812">Transmembrane</keyword>
<reference evidence="4 5" key="1">
    <citation type="submission" date="2015-03" db="EMBL/GenBank/DDBJ databases">
        <authorList>
            <consortium name="Pathogen Informatics"/>
            <person name="Murphy D."/>
        </authorList>
    </citation>
    <scope>NUCLEOTIDE SEQUENCE [LARGE SCALE GENOMIC DNA]</scope>
    <source>
        <strain evidence="4 5">PAP036</strain>
    </source>
</reference>
<organism evidence="4 5">
    <name type="scientific">Mycobacteroides abscessus</name>
    <dbReference type="NCBI Taxonomy" id="36809"/>
    <lineage>
        <taxon>Bacteria</taxon>
        <taxon>Bacillati</taxon>
        <taxon>Actinomycetota</taxon>
        <taxon>Actinomycetes</taxon>
        <taxon>Mycobacteriales</taxon>
        <taxon>Mycobacteriaceae</taxon>
        <taxon>Mycobacteroides</taxon>
    </lineage>
</organism>
<keyword evidence="2" id="KW-0472">Membrane</keyword>
<evidence type="ECO:0000256" key="1">
    <source>
        <dbReference type="SAM" id="MobiDB-lite"/>
    </source>
</evidence>
<evidence type="ECO:0000313" key="5">
    <source>
        <dbReference type="Proteomes" id="UP000038487"/>
    </source>
</evidence>
<feature type="chain" id="PRO_5044296049" evidence="3">
    <location>
        <begin position="34"/>
        <end position="337"/>
    </location>
</feature>
<feature type="signal peptide" evidence="3">
    <location>
        <begin position="1"/>
        <end position="33"/>
    </location>
</feature>
<accession>A0AB33T278</accession>
<evidence type="ECO:0000256" key="2">
    <source>
        <dbReference type="SAM" id="Phobius"/>
    </source>
</evidence>
<protein>
    <submittedName>
        <fullName evidence="4">Uncharacterized protein</fullName>
    </submittedName>
</protein>
<proteinExistence type="predicted"/>
<evidence type="ECO:0000256" key="3">
    <source>
        <dbReference type="SAM" id="SignalP"/>
    </source>
</evidence>
<gene>
    <name evidence="4" type="ORF">ERS075527_00620</name>
</gene>
<comment type="caution">
    <text evidence="4">The sequence shown here is derived from an EMBL/GenBank/DDBJ whole genome shotgun (WGS) entry which is preliminary data.</text>
</comment>
<dbReference type="AlphaFoldDB" id="A0AB33T278"/>